<evidence type="ECO:0000256" key="1">
    <source>
        <dbReference type="ARBA" id="ARBA00004651"/>
    </source>
</evidence>
<feature type="transmembrane region" description="Helical" evidence="6">
    <location>
        <begin position="326"/>
        <end position="349"/>
    </location>
</feature>
<feature type="transmembrane region" description="Helical" evidence="6">
    <location>
        <begin position="355"/>
        <end position="374"/>
    </location>
</feature>
<dbReference type="SUPFAM" id="SSF103473">
    <property type="entry name" value="MFS general substrate transporter"/>
    <property type="match status" value="1"/>
</dbReference>
<feature type="transmembrane region" description="Helical" evidence="6">
    <location>
        <begin position="292"/>
        <end position="314"/>
    </location>
</feature>
<keyword evidence="5 6" id="KW-0472">Membrane</keyword>
<sequence length="383" mass="41630">MGLVSLFSDITYEGMRSIIGPYLGMLGASAFLVSFVAGFSELFGYGMRLIFGRIVDKTKKYWLFTFIGYGMNLLVIPTLALTNHWAPAITLVVLERLGKAIRKPSKDTITSFVGGQLGYGKTFAIEEFLDQIGATVGPLFVSFSISKNLTSGNLQAYKTSFALLAFPAIITLGVLSIAKLFVPSPEKLEKSSEVKAEKIRESKTLRFYLLAIALFAFSFADFALIGFHAQALDIFSASVIPLLYAAAMAIDALSALLFGWMFDKTGFKAIVIPVFLSAFYGLLSFSSAKVTIWLGVLTWGIGMGAQESIFKAAIAKLVAKESRATAYGVYNTVFGISWFLGSALIGLLYEYNIQLLKFTTLVLGLASFGIFYALGSKVSEESK</sequence>
<feature type="transmembrane region" description="Helical" evidence="6">
    <location>
        <begin position="161"/>
        <end position="182"/>
    </location>
</feature>
<dbReference type="GO" id="GO:0005886">
    <property type="term" value="C:plasma membrane"/>
    <property type="evidence" value="ECO:0007669"/>
    <property type="project" value="UniProtKB-SubCell"/>
</dbReference>
<organism evidence="7">
    <name type="scientific">Fervidobacterium thailandense</name>
    <dbReference type="NCBI Taxonomy" id="1008305"/>
    <lineage>
        <taxon>Bacteria</taxon>
        <taxon>Thermotogati</taxon>
        <taxon>Thermotogota</taxon>
        <taxon>Thermotogae</taxon>
        <taxon>Thermotogales</taxon>
        <taxon>Fervidobacteriaceae</taxon>
        <taxon>Fervidobacterium</taxon>
    </lineage>
</organism>
<protein>
    <submittedName>
        <fullName evidence="7">MFS transporter</fullName>
    </submittedName>
</protein>
<dbReference type="GO" id="GO:0022857">
    <property type="term" value="F:transmembrane transporter activity"/>
    <property type="evidence" value="ECO:0007669"/>
    <property type="project" value="InterPro"/>
</dbReference>
<reference evidence="7" key="1">
    <citation type="journal article" date="2020" name="mSystems">
        <title>Genome- and Community-Level Interaction Insights into Carbon Utilization and Element Cycling Functions of Hydrothermarchaeota in Hydrothermal Sediment.</title>
        <authorList>
            <person name="Zhou Z."/>
            <person name="Liu Y."/>
            <person name="Xu W."/>
            <person name="Pan J."/>
            <person name="Luo Z.H."/>
            <person name="Li M."/>
        </authorList>
    </citation>
    <scope>NUCLEOTIDE SEQUENCE [LARGE SCALE GENOMIC DNA]</scope>
    <source>
        <strain evidence="7">SpSt-609</strain>
    </source>
</reference>
<dbReference type="InterPro" id="IPR052425">
    <property type="entry name" value="Uncharacterized_MFS-type"/>
</dbReference>
<evidence type="ECO:0000256" key="3">
    <source>
        <dbReference type="ARBA" id="ARBA00022692"/>
    </source>
</evidence>
<proteinExistence type="predicted"/>
<gene>
    <name evidence="7" type="ORF">ENT77_05025</name>
</gene>
<keyword evidence="3 6" id="KW-0812">Transmembrane</keyword>
<dbReference type="Gene3D" id="1.20.1250.20">
    <property type="entry name" value="MFS general substrate transporter like domains"/>
    <property type="match status" value="2"/>
</dbReference>
<evidence type="ECO:0000256" key="2">
    <source>
        <dbReference type="ARBA" id="ARBA00022475"/>
    </source>
</evidence>
<accession>A0A7C4CDE1</accession>
<keyword evidence="4 6" id="KW-1133">Transmembrane helix</keyword>
<evidence type="ECO:0000313" key="7">
    <source>
        <dbReference type="EMBL" id="HGU40545.1"/>
    </source>
</evidence>
<dbReference type="Pfam" id="PF07690">
    <property type="entry name" value="MFS_1"/>
    <property type="match status" value="1"/>
</dbReference>
<evidence type="ECO:0000256" key="6">
    <source>
        <dbReference type="SAM" id="Phobius"/>
    </source>
</evidence>
<dbReference type="CDD" id="cd17370">
    <property type="entry name" value="MFS_MJ1317_like"/>
    <property type="match status" value="1"/>
</dbReference>
<dbReference type="AlphaFoldDB" id="A0A7C4CDE1"/>
<feature type="transmembrane region" description="Helical" evidence="6">
    <location>
        <begin position="239"/>
        <end position="262"/>
    </location>
</feature>
<comment type="subcellular location">
    <subcellularLocation>
        <location evidence="1">Cell membrane</location>
        <topology evidence="1">Multi-pass membrane protein</topology>
    </subcellularLocation>
</comment>
<dbReference type="PANTHER" id="PTHR42688">
    <property type="entry name" value="CONSERVED PROTEIN"/>
    <property type="match status" value="1"/>
</dbReference>
<feature type="transmembrane region" description="Helical" evidence="6">
    <location>
        <begin position="269"/>
        <end position="286"/>
    </location>
</feature>
<keyword evidence="2" id="KW-1003">Cell membrane</keyword>
<dbReference type="InterPro" id="IPR011701">
    <property type="entry name" value="MFS"/>
</dbReference>
<dbReference type="EMBL" id="DSZY01000023">
    <property type="protein sequence ID" value="HGU40545.1"/>
    <property type="molecule type" value="Genomic_DNA"/>
</dbReference>
<evidence type="ECO:0000256" key="4">
    <source>
        <dbReference type="ARBA" id="ARBA00022989"/>
    </source>
</evidence>
<evidence type="ECO:0000256" key="5">
    <source>
        <dbReference type="ARBA" id="ARBA00023136"/>
    </source>
</evidence>
<feature type="transmembrane region" description="Helical" evidence="6">
    <location>
        <begin position="20"/>
        <end position="40"/>
    </location>
</feature>
<dbReference type="InterPro" id="IPR036259">
    <property type="entry name" value="MFS_trans_sf"/>
</dbReference>
<comment type="caution">
    <text evidence="7">The sequence shown here is derived from an EMBL/GenBank/DDBJ whole genome shotgun (WGS) entry which is preliminary data.</text>
</comment>
<feature type="transmembrane region" description="Helical" evidence="6">
    <location>
        <begin position="207"/>
        <end position="227"/>
    </location>
</feature>
<name>A0A7C4CDE1_9BACT</name>
<feature type="transmembrane region" description="Helical" evidence="6">
    <location>
        <begin position="61"/>
        <end position="81"/>
    </location>
</feature>
<dbReference type="PANTHER" id="PTHR42688:SF1">
    <property type="entry name" value="BLR5212 PROTEIN"/>
    <property type="match status" value="1"/>
</dbReference>